<dbReference type="AlphaFoldDB" id="A0AAE3SNJ9"/>
<dbReference type="Pfam" id="PF00155">
    <property type="entry name" value="Aminotran_1_2"/>
    <property type="match status" value="1"/>
</dbReference>
<evidence type="ECO:0000259" key="5">
    <source>
        <dbReference type="Pfam" id="PF00155"/>
    </source>
</evidence>
<dbReference type="Gene3D" id="3.90.1150.10">
    <property type="entry name" value="Aspartate Aminotransferase, domain 1"/>
    <property type="match status" value="1"/>
</dbReference>
<evidence type="ECO:0000313" key="7">
    <source>
        <dbReference type="Proteomes" id="UP001207116"/>
    </source>
</evidence>
<keyword evidence="4" id="KW-0663">Pyridoxal phosphate</keyword>
<feature type="domain" description="Aminotransferase class I/classII large" evidence="5">
    <location>
        <begin position="43"/>
        <end position="359"/>
    </location>
</feature>
<dbReference type="EMBL" id="JAPFQP010000002">
    <property type="protein sequence ID" value="MCX2719714.1"/>
    <property type="molecule type" value="Genomic_DNA"/>
</dbReference>
<dbReference type="PANTHER" id="PTHR43643">
    <property type="entry name" value="HISTIDINOL-PHOSPHATE AMINOTRANSFERASE 2"/>
    <property type="match status" value="1"/>
</dbReference>
<protein>
    <submittedName>
        <fullName evidence="6">Histidinol-phosphate transaminase</fullName>
    </submittedName>
</protein>
<dbReference type="PROSITE" id="PS51318">
    <property type="entry name" value="TAT"/>
    <property type="match status" value="1"/>
</dbReference>
<dbReference type="InterPro" id="IPR006311">
    <property type="entry name" value="TAT_signal"/>
</dbReference>
<evidence type="ECO:0000256" key="3">
    <source>
        <dbReference type="ARBA" id="ARBA00022679"/>
    </source>
</evidence>
<gene>
    <name evidence="6" type="ORF">OO016_08870</name>
</gene>
<dbReference type="InterPro" id="IPR015422">
    <property type="entry name" value="PyrdxlP-dep_Trfase_small"/>
</dbReference>
<dbReference type="Proteomes" id="UP001207116">
    <property type="component" value="Unassembled WGS sequence"/>
</dbReference>
<accession>A0AAE3SNJ9</accession>
<evidence type="ECO:0000256" key="2">
    <source>
        <dbReference type="ARBA" id="ARBA00022576"/>
    </source>
</evidence>
<dbReference type="PANTHER" id="PTHR43643:SF3">
    <property type="entry name" value="HISTIDINOL-PHOSPHATE AMINOTRANSFERASE"/>
    <property type="match status" value="1"/>
</dbReference>
<organism evidence="6 7">
    <name type="scientific">Lentiprolixibacter aurantiacus</name>
    <dbReference type="NCBI Taxonomy" id="2993939"/>
    <lineage>
        <taxon>Bacteria</taxon>
        <taxon>Pseudomonadati</taxon>
        <taxon>Bacteroidota</taxon>
        <taxon>Flavobacteriia</taxon>
        <taxon>Flavobacteriales</taxon>
        <taxon>Flavobacteriaceae</taxon>
        <taxon>Lentiprolixibacter</taxon>
    </lineage>
</organism>
<keyword evidence="2" id="KW-0032">Aminotransferase</keyword>
<comment type="similarity">
    <text evidence="1">Belongs to the class-II pyridoxal-phosphate-dependent aminotransferase family. Histidinol-phosphate aminotransferase subfamily.</text>
</comment>
<dbReference type="GO" id="GO:0008483">
    <property type="term" value="F:transaminase activity"/>
    <property type="evidence" value="ECO:0007669"/>
    <property type="project" value="UniProtKB-KW"/>
</dbReference>
<dbReference type="RefSeq" id="WP_266012597.1">
    <property type="nucleotide sequence ID" value="NZ_JAPFQP010000002.1"/>
</dbReference>
<evidence type="ECO:0000256" key="1">
    <source>
        <dbReference type="ARBA" id="ARBA00007970"/>
    </source>
</evidence>
<keyword evidence="7" id="KW-1185">Reference proteome</keyword>
<dbReference type="CDD" id="cd00609">
    <property type="entry name" value="AAT_like"/>
    <property type="match status" value="1"/>
</dbReference>
<dbReference type="Gene3D" id="3.40.640.10">
    <property type="entry name" value="Type I PLP-dependent aspartate aminotransferase-like (Major domain)"/>
    <property type="match status" value="1"/>
</dbReference>
<comment type="caution">
    <text evidence="6">The sequence shown here is derived from an EMBL/GenBank/DDBJ whole genome shotgun (WGS) entry which is preliminary data.</text>
</comment>
<dbReference type="GO" id="GO:0030170">
    <property type="term" value="F:pyridoxal phosphate binding"/>
    <property type="evidence" value="ECO:0007669"/>
    <property type="project" value="InterPro"/>
</dbReference>
<name>A0AAE3SNJ9_9FLAO</name>
<dbReference type="InterPro" id="IPR050106">
    <property type="entry name" value="HistidinolP_aminotransfase"/>
</dbReference>
<dbReference type="InterPro" id="IPR004839">
    <property type="entry name" value="Aminotransferase_I/II_large"/>
</dbReference>
<evidence type="ECO:0000313" key="6">
    <source>
        <dbReference type="EMBL" id="MCX2719714.1"/>
    </source>
</evidence>
<dbReference type="InterPro" id="IPR015424">
    <property type="entry name" value="PyrdxlP-dep_Trfase"/>
</dbReference>
<dbReference type="InterPro" id="IPR015421">
    <property type="entry name" value="PyrdxlP-dep_Trfase_major"/>
</dbReference>
<keyword evidence="3" id="KW-0808">Transferase</keyword>
<dbReference type="SUPFAM" id="SSF53383">
    <property type="entry name" value="PLP-dependent transferases"/>
    <property type="match status" value="1"/>
</dbReference>
<evidence type="ECO:0000256" key="4">
    <source>
        <dbReference type="ARBA" id="ARBA00022898"/>
    </source>
</evidence>
<proteinExistence type="inferred from homology"/>
<reference evidence="6" key="1">
    <citation type="submission" date="2022-11" db="EMBL/GenBank/DDBJ databases">
        <title>The characterization of three novel Bacteroidetes species and genomic analysis of their roles in tidal elemental geochemical cycles.</title>
        <authorList>
            <person name="Ma K.-J."/>
        </authorList>
    </citation>
    <scope>NUCLEOTIDE SEQUENCE</scope>
    <source>
        <strain evidence="6">M415</strain>
    </source>
</reference>
<sequence>MRNVDRRQWLRTVGLSGSFAFLGGLEALALDFPERPVINDQPVRLSSNENPYGPSKRVREVMSSTFDEACRYPFNALRGLVQMIAEKEGVSKDHVVVTGGSTEGLKATGLVYGLGGGEIVAADPTFQAMLQYAETFNAHIHRVPLDENMQHDLVAMGKRVNNKTRLIFICNPNNPTGTLLDASALRDFCTSYDREALIFSDEAYYDFITEPDYPSMVELVKEDRNIIVSKTFSKVYGLAGLRIGYLIARPDIASRLKAAVMANTNMLAIEAAKEALRDTDFYKYSLLKNEEAKSLIYQTLDGLGLPYVRSHTNFVFFKSGRPIQDLISAMQKEGVLIGRPFPPMYNWARISTGTVQEVSAFNSALKHVMG</sequence>